<dbReference type="eggNOG" id="ENOG5031DNS">
    <property type="taxonomic scope" value="Bacteria"/>
</dbReference>
<name>B1KJ25_SHEWM</name>
<dbReference type="Pfam" id="PF12915">
    <property type="entry name" value="DUF3833"/>
    <property type="match status" value="1"/>
</dbReference>
<keyword evidence="3" id="KW-1185">Reference proteome</keyword>
<dbReference type="AlphaFoldDB" id="B1KJ25"/>
<dbReference type="InterPro" id="IPR024409">
    <property type="entry name" value="DUF3833"/>
</dbReference>
<evidence type="ECO:0000256" key="1">
    <source>
        <dbReference type="SAM" id="SignalP"/>
    </source>
</evidence>
<reference evidence="2 3" key="1">
    <citation type="submission" date="2008-02" db="EMBL/GenBank/DDBJ databases">
        <title>Complete sequence of Shewanella woodyi ATCC 51908.</title>
        <authorList>
            <consortium name="US DOE Joint Genome Institute"/>
            <person name="Copeland A."/>
            <person name="Lucas S."/>
            <person name="Lapidus A."/>
            <person name="Glavina del Rio T."/>
            <person name="Dalin E."/>
            <person name="Tice H."/>
            <person name="Bruce D."/>
            <person name="Goodwin L."/>
            <person name="Pitluck S."/>
            <person name="Sims D."/>
            <person name="Brettin T."/>
            <person name="Detter J.C."/>
            <person name="Han C."/>
            <person name="Kuske C.R."/>
            <person name="Schmutz J."/>
            <person name="Larimer F."/>
            <person name="Land M."/>
            <person name="Hauser L."/>
            <person name="Kyrpides N."/>
            <person name="Lykidis A."/>
            <person name="Zhao J.-S."/>
            <person name="Richardson P."/>
        </authorList>
    </citation>
    <scope>NUCLEOTIDE SEQUENCE [LARGE SCALE GENOMIC DNA]</scope>
    <source>
        <strain evidence="3">ATCC 51908 / MS32</strain>
    </source>
</reference>
<dbReference type="KEGG" id="swd:Swoo_2769"/>
<feature type="chain" id="PRO_5002766699" description="Lipoprotein" evidence="1">
    <location>
        <begin position="27"/>
        <end position="178"/>
    </location>
</feature>
<accession>B1KJ25</accession>
<evidence type="ECO:0008006" key="4">
    <source>
        <dbReference type="Google" id="ProtNLM"/>
    </source>
</evidence>
<feature type="signal peptide" evidence="1">
    <location>
        <begin position="1"/>
        <end position="26"/>
    </location>
</feature>
<proteinExistence type="predicted"/>
<keyword evidence="1" id="KW-0732">Signal</keyword>
<dbReference type="STRING" id="392500.Swoo_2769"/>
<sequence length="178" mass="20560" precursor="true">MSILFKRYLLTVFALCLAACSTPSLEDYKETTPELHLNEFFNGKLVAYGIVLDRSGKLLRRFKADIDANWQGDKGEIKEWFEFDDGESSTRVWQLTKEGESLYVGEAGDVVGRAYGETRGSALFWQYDLQIEVDGESLQVTLDDWMFLFDEQRLFNKTEMTKFGFKVGEVILYIEKIE</sequence>
<evidence type="ECO:0000313" key="2">
    <source>
        <dbReference type="EMBL" id="ACA87045.1"/>
    </source>
</evidence>
<dbReference type="HOGENOM" id="CLU_113723_0_0_6"/>
<gene>
    <name evidence="2" type="ordered locus">Swoo_2769</name>
</gene>
<evidence type="ECO:0000313" key="3">
    <source>
        <dbReference type="Proteomes" id="UP000002168"/>
    </source>
</evidence>
<dbReference type="RefSeq" id="WP_012325381.1">
    <property type="nucleotide sequence ID" value="NC_010506.1"/>
</dbReference>
<organism evidence="2 3">
    <name type="scientific">Shewanella woodyi (strain ATCC 51908 / MS32)</name>
    <dbReference type="NCBI Taxonomy" id="392500"/>
    <lineage>
        <taxon>Bacteria</taxon>
        <taxon>Pseudomonadati</taxon>
        <taxon>Pseudomonadota</taxon>
        <taxon>Gammaproteobacteria</taxon>
        <taxon>Alteromonadales</taxon>
        <taxon>Shewanellaceae</taxon>
        <taxon>Shewanella</taxon>
    </lineage>
</organism>
<dbReference type="EMBL" id="CP000961">
    <property type="protein sequence ID" value="ACA87045.1"/>
    <property type="molecule type" value="Genomic_DNA"/>
</dbReference>
<protein>
    <recommendedName>
        <fullName evidence="4">Lipoprotein</fullName>
    </recommendedName>
</protein>
<dbReference type="Proteomes" id="UP000002168">
    <property type="component" value="Chromosome"/>
</dbReference>